<proteinExistence type="predicted"/>
<evidence type="ECO:0000313" key="4">
    <source>
        <dbReference type="Proteomes" id="UP000663841"/>
    </source>
</evidence>
<evidence type="ECO:0000256" key="1">
    <source>
        <dbReference type="SAM" id="MobiDB-lite"/>
    </source>
</evidence>
<evidence type="ECO:0000313" key="3">
    <source>
        <dbReference type="EMBL" id="CAE6449491.1"/>
    </source>
</evidence>
<dbReference type="AlphaFoldDB" id="A0A8H3B6W1"/>
<accession>A0A8H3B6W1</accession>
<protein>
    <submittedName>
        <fullName evidence="3">Uncharacterized protein</fullName>
    </submittedName>
</protein>
<dbReference type="Proteomes" id="UP000663841">
    <property type="component" value="Unassembled WGS sequence"/>
</dbReference>
<keyword evidence="2" id="KW-1133">Transmembrane helix</keyword>
<reference evidence="3" key="1">
    <citation type="submission" date="2021-01" db="EMBL/GenBank/DDBJ databases">
        <authorList>
            <person name="Kaushik A."/>
        </authorList>
    </citation>
    <scope>NUCLEOTIDE SEQUENCE</scope>
    <source>
        <strain evidence="3">AG3-T5</strain>
    </source>
</reference>
<sequence length="308" mass="33645">MADKKPSRSALLQLDPDISNPTEQKSIHPTSFTFVGLAAATANVIIFVADIRRVFVIMWHGCNVQVDQTQTLRPNLAALDLLLERQLCNSLEASSGGLWTLPPPGLPDHTLRNHVDDEGLRTLRAFFGAKIFAQAVPPTIEQIFTSYPGNVRAGAQVIEAQIAKPAVLSRVSARLPIYAHKVSPIIPTAGNCSVPKVQLLYAAFSALSEQQNSDYVAEWLKVLVGNMVPVIMDTVSDWEDTNGEGVERILGERATTETGNPHLTIIDDDDLAEGRSNFDLYEDDDDPDRLAELLASHLTGLDALDEEI</sequence>
<keyword evidence="2" id="KW-0812">Transmembrane</keyword>
<name>A0A8H3B6W1_9AGAM</name>
<organism evidence="3 4">
    <name type="scientific">Rhizoctonia solani</name>
    <dbReference type="NCBI Taxonomy" id="456999"/>
    <lineage>
        <taxon>Eukaryota</taxon>
        <taxon>Fungi</taxon>
        <taxon>Dikarya</taxon>
        <taxon>Basidiomycota</taxon>
        <taxon>Agaricomycotina</taxon>
        <taxon>Agaricomycetes</taxon>
        <taxon>Cantharellales</taxon>
        <taxon>Ceratobasidiaceae</taxon>
        <taxon>Rhizoctonia</taxon>
    </lineage>
</organism>
<gene>
    <name evidence="3" type="ORF">RDB_LOCUS122282</name>
</gene>
<comment type="caution">
    <text evidence="3">The sequence shown here is derived from an EMBL/GenBank/DDBJ whole genome shotgun (WGS) entry which is preliminary data.</text>
</comment>
<feature type="region of interest" description="Disordered" evidence="1">
    <location>
        <begin position="1"/>
        <end position="24"/>
    </location>
</feature>
<feature type="transmembrane region" description="Helical" evidence="2">
    <location>
        <begin position="31"/>
        <end position="49"/>
    </location>
</feature>
<dbReference type="EMBL" id="CAJMWW010000136">
    <property type="protein sequence ID" value="CAE6449491.1"/>
    <property type="molecule type" value="Genomic_DNA"/>
</dbReference>
<evidence type="ECO:0000256" key="2">
    <source>
        <dbReference type="SAM" id="Phobius"/>
    </source>
</evidence>
<keyword evidence="2" id="KW-0472">Membrane</keyword>